<dbReference type="AlphaFoldDB" id="A0AA88GHF1"/>
<reference evidence="1 2" key="1">
    <citation type="journal article" date="2018" name="BMC Genomics">
        <title>The genome of Naegleria lovaniensis, the basis for a comparative approach to unravel pathogenicity factors of the human pathogenic amoeba N. fowleri.</title>
        <authorList>
            <person name="Liechti N."/>
            <person name="Schurch N."/>
            <person name="Bruggmann R."/>
            <person name="Wittwer M."/>
        </authorList>
    </citation>
    <scope>NUCLEOTIDE SEQUENCE [LARGE SCALE GENOMIC DNA]</scope>
    <source>
        <strain evidence="1 2">ATCC 30569</strain>
    </source>
</reference>
<sequence>MDKELRDNLKQQKEQVPKWATDDWWKFKTEEEIIQDHEKSQNYYKHYFKGLREFFEQMEQHKLRLDRFVMDKRIEYLRGVTERVSKWTQLRNMNEPQDLYQVFDRLENFRQVLTQEINVMSEFKDHPLFSNKRFENRSYHSEFECCDHPHFSNSSYHSRFERCDEYSIKDALANYTCDSYSKDPLEQYLNSINYNPSLISRAFLSTSESDKLKELIFTAVNNCDSWDRS</sequence>
<accession>A0AA88GHF1</accession>
<proteinExistence type="predicted"/>
<dbReference type="Proteomes" id="UP000816034">
    <property type="component" value="Unassembled WGS sequence"/>
</dbReference>
<evidence type="ECO:0000313" key="2">
    <source>
        <dbReference type="Proteomes" id="UP000816034"/>
    </source>
</evidence>
<comment type="caution">
    <text evidence="1">The sequence shown here is derived from an EMBL/GenBank/DDBJ whole genome shotgun (WGS) entry which is preliminary data.</text>
</comment>
<dbReference type="RefSeq" id="XP_044543813.1">
    <property type="nucleotide sequence ID" value="XM_044686226.1"/>
</dbReference>
<organism evidence="1 2">
    <name type="scientific">Naegleria lovaniensis</name>
    <name type="common">Amoeba</name>
    <dbReference type="NCBI Taxonomy" id="51637"/>
    <lineage>
        <taxon>Eukaryota</taxon>
        <taxon>Discoba</taxon>
        <taxon>Heterolobosea</taxon>
        <taxon>Tetramitia</taxon>
        <taxon>Eutetramitia</taxon>
        <taxon>Vahlkampfiidae</taxon>
        <taxon>Naegleria</taxon>
    </lineage>
</organism>
<name>A0AA88GHF1_NAELO</name>
<keyword evidence="2" id="KW-1185">Reference proteome</keyword>
<evidence type="ECO:0000313" key="1">
    <source>
        <dbReference type="EMBL" id="KAG2374639.1"/>
    </source>
</evidence>
<dbReference type="GeneID" id="68103112"/>
<gene>
    <name evidence="1" type="ORF">C9374_010658</name>
</gene>
<protein>
    <submittedName>
        <fullName evidence="1">Uncharacterized protein</fullName>
    </submittedName>
</protein>
<dbReference type="EMBL" id="PYSW02000044">
    <property type="protein sequence ID" value="KAG2374639.1"/>
    <property type="molecule type" value="Genomic_DNA"/>
</dbReference>